<feature type="domain" description="AAA" evidence="1">
    <location>
        <begin position="18"/>
        <end position="132"/>
    </location>
</feature>
<dbReference type="PANTHER" id="PTHR43566">
    <property type="entry name" value="CONSERVED PROTEIN"/>
    <property type="match status" value="1"/>
</dbReference>
<dbReference type="Pfam" id="PF13635">
    <property type="entry name" value="DUF4143"/>
    <property type="match status" value="1"/>
</dbReference>
<name>A0A087DND6_9BIFI</name>
<reference evidence="3 4" key="1">
    <citation type="submission" date="2014-03" db="EMBL/GenBank/DDBJ databases">
        <title>Genomics of Bifidobacteria.</title>
        <authorList>
            <person name="Ventura M."/>
            <person name="Milani C."/>
            <person name="Lugli G.A."/>
        </authorList>
    </citation>
    <scope>NUCLEOTIDE SEQUENCE [LARGE SCALE GENOMIC DNA]</scope>
    <source>
        <strain evidence="3 4">DSM 23968</strain>
    </source>
</reference>
<dbReference type="PANTHER" id="PTHR43566:SF2">
    <property type="entry name" value="DUF4143 DOMAIN-CONTAINING PROTEIN"/>
    <property type="match status" value="1"/>
</dbReference>
<dbReference type="SUPFAM" id="SSF52540">
    <property type="entry name" value="P-loop containing nucleoside triphosphate hydrolases"/>
    <property type="match status" value="1"/>
</dbReference>
<proteinExistence type="predicted"/>
<protein>
    <submittedName>
        <fullName evidence="3">ATPase AAA</fullName>
    </submittedName>
</protein>
<dbReference type="OrthoDB" id="128089at2"/>
<sequence>MIPRTLTARARQMATWFPVVSVMGPRQSGKSTLLRHAFPDYDYLNLETRNIRTGAQEDPVGFIRSRPSHLFIDEAQYAPDLFPEIQAASDERHDMGQYLLSGSQNFLMLKHVDESLAGRVGIMQLLPLSYAEATQANPSLTVDAFMFRGGYPHLYEVDIPESVYYRSYITTYIQRDVADILDVRNLQSFRTFLRLCAQSAGQLVNFSKLGAEAGVSSKTAKAWLSILTSSYIVFLLAPYASNARKRLIKTPKLYFHDTGLLNYLLGIDSAETLIHHPQRGEVFENLIIGETIKRYFNADKEPHLFFYRDTNGVEIDLMDMTDALHPRLIEIKSGQTARDDFCKNLTPVGDGLGIPPEQRSVVYRGDVDFRGKHASFISAHTYLTNEN</sequence>
<evidence type="ECO:0000313" key="3">
    <source>
        <dbReference type="EMBL" id="KFI97036.1"/>
    </source>
</evidence>
<organism evidence="3 4">
    <name type="scientific">Bifidobacterium stellenboschense</name>
    <dbReference type="NCBI Taxonomy" id="762211"/>
    <lineage>
        <taxon>Bacteria</taxon>
        <taxon>Bacillati</taxon>
        <taxon>Actinomycetota</taxon>
        <taxon>Actinomycetes</taxon>
        <taxon>Bifidobacteriales</taxon>
        <taxon>Bifidobacteriaceae</taxon>
        <taxon>Bifidobacterium</taxon>
    </lineage>
</organism>
<dbReference type="InterPro" id="IPR041682">
    <property type="entry name" value="AAA_14"/>
</dbReference>
<dbReference type="Pfam" id="PF13173">
    <property type="entry name" value="AAA_14"/>
    <property type="match status" value="1"/>
</dbReference>
<dbReference type="AlphaFoldDB" id="A0A087DND6"/>
<evidence type="ECO:0000313" key="4">
    <source>
        <dbReference type="Proteomes" id="UP000029004"/>
    </source>
</evidence>
<dbReference type="InterPro" id="IPR027417">
    <property type="entry name" value="P-loop_NTPase"/>
</dbReference>
<evidence type="ECO:0000259" key="2">
    <source>
        <dbReference type="Pfam" id="PF13635"/>
    </source>
</evidence>
<gene>
    <name evidence="3" type="ORF">BSTEL_1947</name>
</gene>
<evidence type="ECO:0000259" key="1">
    <source>
        <dbReference type="Pfam" id="PF13173"/>
    </source>
</evidence>
<dbReference type="Proteomes" id="UP000029004">
    <property type="component" value="Unassembled WGS sequence"/>
</dbReference>
<dbReference type="InterPro" id="IPR025420">
    <property type="entry name" value="DUF4143"/>
</dbReference>
<keyword evidence="4" id="KW-1185">Reference proteome</keyword>
<accession>A0A087DND6</accession>
<dbReference type="eggNOG" id="COG1373">
    <property type="taxonomic scope" value="Bacteria"/>
</dbReference>
<feature type="domain" description="DUF4143" evidence="2">
    <location>
        <begin position="174"/>
        <end position="334"/>
    </location>
</feature>
<comment type="caution">
    <text evidence="3">The sequence shown here is derived from an EMBL/GenBank/DDBJ whole genome shotgun (WGS) entry which is preliminary data.</text>
</comment>
<dbReference type="EMBL" id="JGZP01000014">
    <property type="protein sequence ID" value="KFI97036.1"/>
    <property type="molecule type" value="Genomic_DNA"/>
</dbReference>